<dbReference type="AlphaFoldDB" id="A0A1Z4KP68"/>
<evidence type="ECO:0000259" key="1">
    <source>
        <dbReference type="Pfam" id="PF01636"/>
    </source>
</evidence>
<evidence type="ECO:0000313" key="2">
    <source>
        <dbReference type="EMBL" id="BAY70790.1"/>
    </source>
</evidence>
<dbReference type="EMBL" id="AP018216">
    <property type="protein sequence ID" value="BAY70790.1"/>
    <property type="molecule type" value="Genomic_DNA"/>
</dbReference>
<organism evidence="2 3">
    <name type="scientific">Trichormus variabilis NIES-23</name>
    <dbReference type="NCBI Taxonomy" id="1973479"/>
    <lineage>
        <taxon>Bacteria</taxon>
        <taxon>Bacillati</taxon>
        <taxon>Cyanobacteriota</taxon>
        <taxon>Cyanophyceae</taxon>
        <taxon>Nostocales</taxon>
        <taxon>Nostocaceae</taxon>
        <taxon>Trichormus</taxon>
    </lineage>
</organism>
<reference evidence="2 3" key="1">
    <citation type="submission" date="2017-06" db="EMBL/GenBank/DDBJ databases">
        <title>Genome sequencing of cyanobaciteial culture collection at National Institute for Environmental Studies (NIES).</title>
        <authorList>
            <person name="Hirose Y."/>
            <person name="Shimura Y."/>
            <person name="Fujisawa T."/>
            <person name="Nakamura Y."/>
            <person name="Kawachi M."/>
        </authorList>
    </citation>
    <scope>NUCLEOTIDE SEQUENCE [LARGE SCALE GENOMIC DNA]</scope>
    <source>
        <strain evidence="2 3">NIES-23</strain>
    </source>
</reference>
<evidence type="ECO:0000313" key="3">
    <source>
        <dbReference type="Proteomes" id="UP000217507"/>
    </source>
</evidence>
<name>A0A1Z4KP68_ANAVA</name>
<gene>
    <name evidence="2" type="ORF">NIES23_35980</name>
</gene>
<dbReference type="SUPFAM" id="SSF56112">
    <property type="entry name" value="Protein kinase-like (PK-like)"/>
    <property type="match status" value="1"/>
</dbReference>
<dbReference type="Gene3D" id="3.90.1200.10">
    <property type="match status" value="1"/>
</dbReference>
<dbReference type="InterPro" id="IPR002575">
    <property type="entry name" value="Aminoglycoside_PTrfase"/>
</dbReference>
<protein>
    <recommendedName>
        <fullName evidence="1">Aminoglycoside phosphotransferase domain-containing protein</fullName>
    </recommendedName>
</protein>
<dbReference type="Proteomes" id="UP000217507">
    <property type="component" value="Chromosome"/>
</dbReference>
<sequence>MRGGTLSMDFSDGKMPFLADVVDRVRVEECFEGCLVIAKNCRVQNVRVIRHKLGRRCLIEYELIDDAGEIITLIGKVRAKGTDFHSYELQKSLWESGFGDDSPDGISVPEPVGIIPEWQMWLQRKVEGVTATQLLSQTNGILPAKLIAEAAHKLHQANIIPRRSHRMSDELRILHERIPLVMEQYPQWQSRLERILAASDDLGANTPEPKPCGIHRDFYPDQVIINNSRLYLIDLDLYCAGNPAVDIGNFIAHLQEYSLRNFGNSQALQEYENILTKRFLQLTGNEFFPAIQAYTTLTLVRHIHISTLFPERRLFTEPLLNLCEQQLNITRNS</sequence>
<feature type="domain" description="Aminoglycoside phosphotransferase" evidence="1">
    <location>
        <begin position="106"/>
        <end position="254"/>
    </location>
</feature>
<dbReference type="InterPro" id="IPR011009">
    <property type="entry name" value="Kinase-like_dom_sf"/>
</dbReference>
<dbReference type="Pfam" id="PF01636">
    <property type="entry name" value="APH"/>
    <property type="match status" value="1"/>
</dbReference>
<accession>A0A1Z4KP68</accession>
<proteinExistence type="predicted"/>